<dbReference type="SMART" id="SM00543">
    <property type="entry name" value="MIF4G"/>
    <property type="match status" value="1"/>
</dbReference>
<dbReference type="Pfam" id="PF02854">
    <property type="entry name" value="MIF4G"/>
    <property type="match status" value="1"/>
</dbReference>
<feature type="compositionally biased region" description="Polar residues" evidence="5">
    <location>
        <begin position="295"/>
        <end position="305"/>
    </location>
</feature>
<dbReference type="PANTHER" id="PTHR18034">
    <property type="entry name" value="CELL CYCLE CONTROL PROTEIN CWF22-RELATED"/>
    <property type="match status" value="1"/>
</dbReference>
<gene>
    <name evidence="7" type="ORF">O181_019286</name>
</gene>
<protein>
    <recommendedName>
        <fullName evidence="6">MI domain-containing protein</fullName>
    </recommendedName>
</protein>
<dbReference type="GO" id="GO:0005730">
    <property type="term" value="C:nucleolus"/>
    <property type="evidence" value="ECO:0007669"/>
    <property type="project" value="UniProtKB-SubCell"/>
</dbReference>
<keyword evidence="4" id="KW-0175">Coiled coil</keyword>
<feature type="region of interest" description="Disordered" evidence="5">
    <location>
        <begin position="16"/>
        <end position="53"/>
    </location>
</feature>
<dbReference type="SUPFAM" id="SSF48371">
    <property type="entry name" value="ARM repeat"/>
    <property type="match status" value="1"/>
</dbReference>
<dbReference type="AlphaFoldDB" id="A0A9Q3CB84"/>
<dbReference type="InterPro" id="IPR050781">
    <property type="entry name" value="CWC22_splicing_factor"/>
</dbReference>
<accession>A0A9Q3CB84</accession>
<dbReference type="PANTHER" id="PTHR18034:SF4">
    <property type="entry name" value="NUCLEOLAR MIF4G DOMAIN-CONTAINING PROTEIN 1"/>
    <property type="match status" value="1"/>
</dbReference>
<feature type="compositionally biased region" description="Polar residues" evidence="5">
    <location>
        <begin position="322"/>
        <end position="334"/>
    </location>
</feature>
<dbReference type="Pfam" id="PF02847">
    <property type="entry name" value="MA3"/>
    <property type="match status" value="1"/>
</dbReference>
<dbReference type="GO" id="GO:0042274">
    <property type="term" value="P:ribosomal small subunit biogenesis"/>
    <property type="evidence" value="ECO:0007669"/>
    <property type="project" value="TreeGrafter"/>
</dbReference>
<comment type="subcellular location">
    <subcellularLocation>
        <location evidence="1">Nucleus</location>
        <location evidence="1">Nucleolus</location>
    </subcellularLocation>
</comment>
<feature type="compositionally biased region" description="Polar residues" evidence="5">
    <location>
        <begin position="33"/>
        <end position="53"/>
    </location>
</feature>
<evidence type="ECO:0000313" key="7">
    <source>
        <dbReference type="EMBL" id="MBW0479571.1"/>
    </source>
</evidence>
<feature type="region of interest" description="Disordered" evidence="5">
    <location>
        <begin position="295"/>
        <end position="402"/>
    </location>
</feature>
<organism evidence="7 8">
    <name type="scientific">Austropuccinia psidii MF-1</name>
    <dbReference type="NCBI Taxonomy" id="1389203"/>
    <lineage>
        <taxon>Eukaryota</taxon>
        <taxon>Fungi</taxon>
        <taxon>Dikarya</taxon>
        <taxon>Basidiomycota</taxon>
        <taxon>Pucciniomycotina</taxon>
        <taxon>Pucciniomycetes</taxon>
        <taxon>Pucciniales</taxon>
        <taxon>Sphaerophragmiaceae</taxon>
        <taxon>Austropuccinia</taxon>
    </lineage>
</organism>
<evidence type="ECO:0000256" key="4">
    <source>
        <dbReference type="SAM" id="Coils"/>
    </source>
</evidence>
<evidence type="ECO:0000256" key="5">
    <source>
        <dbReference type="SAM" id="MobiDB-lite"/>
    </source>
</evidence>
<evidence type="ECO:0000256" key="2">
    <source>
        <dbReference type="ARBA" id="ARBA00006856"/>
    </source>
</evidence>
<dbReference type="InterPro" id="IPR003891">
    <property type="entry name" value="Initiation_fac_eIF4g_MI"/>
</dbReference>
<evidence type="ECO:0000313" key="8">
    <source>
        <dbReference type="Proteomes" id="UP000765509"/>
    </source>
</evidence>
<feature type="compositionally biased region" description="Polar residues" evidence="5">
    <location>
        <begin position="388"/>
        <end position="397"/>
    </location>
</feature>
<dbReference type="InterPro" id="IPR016024">
    <property type="entry name" value="ARM-type_fold"/>
</dbReference>
<dbReference type="InterPro" id="IPR003890">
    <property type="entry name" value="MIF4G-like_typ-3"/>
</dbReference>
<evidence type="ECO:0000259" key="6">
    <source>
        <dbReference type="PROSITE" id="PS51366"/>
    </source>
</evidence>
<dbReference type="Proteomes" id="UP000765509">
    <property type="component" value="Unassembled WGS sequence"/>
</dbReference>
<feature type="compositionally biased region" description="Basic and acidic residues" evidence="5">
    <location>
        <begin position="312"/>
        <end position="321"/>
    </location>
</feature>
<keyword evidence="8" id="KW-1185">Reference proteome</keyword>
<comment type="similarity">
    <text evidence="2">Belongs to the CWC22 family.</text>
</comment>
<dbReference type="EMBL" id="AVOT02005634">
    <property type="protein sequence ID" value="MBW0479571.1"/>
    <property type="molecule type" value="Genomic_DNA"/>
</dbReference>
<name>A0A9Q3CB84_9BASI</name>
<dbReference type="Gene3D" id="1.25.40.180">
    <property type="match status" value="1"/>
</dbReference>
<feature type="coiled-coil region" evidence="4">
    <location>
        <begin position="594"/>
        <end position="633"/>
    </location>
</feature>
<keyword evidence="3" id="KW-0539">Nucleus</keyword>
<feature type="compositionally biased region" description="Polar residues" evidence="5">
    <location>
        <begin position="343"/>
        <end position="379"/>
    </location>
</feature>
<feature type="domain" description="MI" evidence="6">
    <location>
        <begin position="717"/>
        <end position="854"/>
    </location>
</feature>
<comment type="caution">
    <text evidence="7">The sequence shown here is derived from an EMBL/GenBank/DDBJ whole genome shotgun (WGS) entry which is preliminary data.</text>
</comment>
<dbReference type="OrthoDB" id="361797at2759"/>
<evidence type="ECO:0000256" key="1">
    <source>
        <dbReference type="ARBA" id="ARBA00004604"/>
    </source>
</evidence>
<proteinExistence type="inferred from homology"/>
<evidence type="ECO:0000256" key="3">
    <source>
        <dbReference type="ARBA" id="ARBA00023242"/>
    </source>
</evidence>
<dbReference type="PROSITE" id="PS51366">
    <property type="entry name" value="MI"/>
    <property type="match status" value="1"/>
</dbReference>
<dbReference type="SMART" id="SM00544">
    <property type="entry name" value="MA3"/>
    <property type="match status" value="1"/>
</dbReference>
<reference evidence="7" key="1">
    <citation type="submission" date="2021-03" db="EMBL/GenBank/DDBJ databases">
        <title>Draft genome sequence of rust myrtle Austropuccinia psidii MF-1, a brazilian biotype.</title>
        <authorList>
            <person name="Quecine M.C."/>
            <person name="Pachon D.M.R."/>
            <person name="Bonatelli M.L."/>
            <person name="Correr F.H."/>
            <person name="Franceschini L.M."/>
            <person name="Leite T.F."/>
            <person name="Margarido G.R.A."/>
            <person name="Almeida C.A."/>
            <person name="Ferrarezi J.A."/>
            <person name="Labate C.A."/>
        </authorList>
    </citation>
    <scope>NUCLEOTIDE SEQUENCE</scope>
    <source>
        <strain evidence="7">MF-1</strain>
    </source>
</reference>
<sequence>MEEWLIINQLPSPKLPKDFPNQPCHDQLISVPEHQNSGPSQQTLPHKSSTKTQFTSQMTLQDSSITLGIKSDLLMSFKSPEIFILNQLYSLGNLHPSINFFKIFLILSSGRFKPRRVLMKSKLKRNHLSLPAKLATELTALGHTVKSNHHPNSLKRKKLDESSNENFRKLQSTIKSHSNSKLNLNFSSKKQKLNHPSSLFHNQNQLPKQKVKTDLENLLQKQGYQSAPVKQYKTKTKEEEIEDKQIAWLETELGIKTGKNSKLKLRQEFQDDGLEDLFDDLDKLDQLVEDLTTLSPTHNKSSKSPDFSLKLDPNKSSKFDDSPQSESSWSGCSSDNDKHHPEISNSQSLSSKEPTQDPPSTNQQVSQIISSDNLNTSTRYLPPHLRPKSSNPSSETIQLVEPSLDPRLRRQLMGILNRVSPTSLPVCLESLRELYINHPRAIISHGLSDIILDLISSKDLLGSALLVTYAALVSAISRGGVQVSGVEIGWAATFIAKLTLKISTIYHQTHIDNDILGKTGTNLLGFLSHLYFFQVTHCTLVYDVIRFLIEHNLDEYRVEGLIVLLKASGPRLRHDDPTALKEIVLLVQKKRTELSETSSRIKFMLETLNDLKNNKIRKQVQSITGTIEETQENLKKYLGALSKKSNLEPEPIQLTLKDLQEASQKGKWWLIGAAWDGNPLVDSVATTSSNQKSNEPQTNFSEGSLLNLARKQGMNTDIRRAIFNAIMTAEDYVDATDKINQLGLTSVQQREIVRVLLHCLGKEKLYNPYYTMVGQKLAAESHSIKITMQFLLWDFFRELGETEVGGKEMLKSLSVDQDENVAIDLKRMKHIASAYGWWIAKGGLTIHVLKPLPFDSLRPKTVEFISLLLNCVFISTQASSPTLAPSTLAFKKDSVALQSIFQKALSAPALAQGLATFLESSWQKKPDSDKSNNDFLKSENASNVINWARDIVIDLLSNGI</sequence>
<dbReference type="GO" id="GO:0003723">
    <property type="term" value="F:RNA binding"/>
    <property type="evidence" value="ECO:0007669"/>
    <property type="project" value="InterPro"/>
</dbReference>